<dbReference type="EMBL" id="SZQL01000029">
    <property type="protein sequence ID" value="TKK64722.1"/>
    <property type="molecule type" value="Genomic_DNA"/>
</dbReference>
<gene>
    <name evidence="2" type="ORF">FC093_21990</name>
</gene>
<proteinExistence type="predicted"/>
<evidence type="ECO:0000256" key="1">
    <source>
        <dbReference type="SAM" id="Phobius"/>
    </source>
</evidence>
<dbReference type="RefSeq" id="WP_137263978.1">
    <property type="nucleotide sequence ID" value="NZ_SZQL01000029.1"/>
</dbReference>
<feature type="transmembrane region" description="Helical" evidence="1">
    <location>
        <begin position="56"/>
        <end position="76"/>
    </location>
</feature>
<keyword evidence="1" id="KW-0472">Membrane</keyword>
<name>A0A4U3KR62_9BACT</name>
<keyword evidence="1" id="KW-0812">Transmembrane</keyword>
<dbReference type="Proteomes" id="UP000305848">
    <property type="component" value="Unassembled WGS sequence"/>
</dbReference>
<comment type="caution">
    <text evidence="2">The sequence shown here is derived from an EMBL/GenBank/DDBJ whole genome shotgun (WGS) entry which is preliminary data.</text>
</comment>
<dbReference type="AlphaFoldDB" id="A0A4U3KR62"/>
<organism evidence="2 3">
    <name type="scientific">Ilyomonas limi</name>
    <dbReference type="NCBI Taxonomy" id="2575867"/>
    <lineage>
        <taxon>Bacteria</taxon>
        <taxon>Pseudomonadati</taxon>
        <taxon>Bacteroidota</taxon>
        <taxon>Chitinophagia</taxon>
        <taxon>Chitinophagales</taxon>
        <taxon>Chitinophagaceae</taxon>
        <taxon>Ilyomonas</taxon>
    </lineage>
</organism>
<evidence type="ECO:0000313" key="3">
    <source>
        <dbReference type="Proteomes" id="UP000305848"/>
    </source>
</evidence>
<keyword evidence="1" id="KW-1133">Transmembrane helix</keyword>
<sequence length="106" mass="12368">MPANFSSLTKKGDEPINIENDSLRILMLLQKELMYEYRKKMQDESNRTSLQSQKRILQVSVVSIIITLLIMCYILWKDQSTSAADYLFDNTVVMKDFILNQMVQAQ</sequence>
<reference evidence="2 3" key="1">
    <citation type="submission" date="2019-05" db="EMBL/GenBank/DDBJ databases">
        <title>Panacibacter sp. strain 17mud1-8 Genome sequencing and assembly.</title>
        <authorList>
            <person name="Chhetri G."/>
        </authorList>
    </citation>
    <scope>NUCLEOTIDE SEQUENCE [LARGE SCALE GENOMIC DNA]</scope>
    <source>
        <strain evidence="2 3">17mud1-8</strain>
    </source>
</reference>
<keyword evidence="3" id="KW-1185">Reference proteome</keyword>
<evidence type="ECO:0000313" key="2">
    <source>
        <dbReference type="EMBL" id="TKK64722.1"/>
    </source>
</evidence>
<protein>
    <submittedName>
        <fullName evidence="2">Uncharacterized protein</fullName>
    </submittedName>
</protein>
<accession>A0A4U3KR62</accession>